<dbReference type="AlphaFoldDB" id="A0AAW5N1R0"/>
<feature type="compositionally biased region" description="Basic and acidic residues" evidence="5">
    <location>
        <begin position="49"/>
        <end position="61"/>
    </location>
</feature>
<organism evidence="6 7">
    <name type="scientific">Escherichia marmotae</name>
    <dbReference type="NCBI Taxonomy" id="1499973"/>
    <lineage>
        <taxon>Bacteria</taxon>
        <taxon>Pseudomonadati</taxon>
        <taxon>Pseudomonadota</taxon>
        <taxon>Gammaproteobacteria</taxon>
        <taxon>Enterobacterales</taxon>
        <taxon>Enterobacteriaceae</taxon>
        <taxon>Escherichia</taxon>
    </lineage>
</organism>
<evidence type="ECO:0000256" key="3">
    <source>
        <dbReference type="ARBA" id="ARBA00022989"/>
    </source>
</evidence>
<feature type="non-terminal residue" evidence="6">
    <location>
        <position position="1"/>
    </location>
</feature>
<evidence type="ECO:0000256" key="4">
    <source>
        <dbReference type="ARBA" id="ARBA00023136"/>
    </source>
</evidence>
<evidence type="ECO:0000256" key="5">
    <source>
        <dbReference type="SAM" id="MobiDB-lite"/>
    </source>
</evidence>
<keyword evidence="3" id="KW-1133">Transmembrane helix</keyword>
<sequence>KQHHLQLRIHAEPESAQLNMAGSFYRKEERWKGKLSNTRYQTPVGPRSQTREIPLDNRNQEQKNSIAPHTWLNPNAELSVPQT</sequence>
<evidence type="ECO:0000313" key="7">
    <source>
        <dbReference type="Proteomes" id="UP001206878"/>
    </source>
</evidence>
<dbReference type="GO" id="GO:0097347">
    <property type="term" value="C:TAM protein secretion complex"/>
    <property type="evidence" value="ECO:0007669"/>
    <property type="project" value="TreeGrafter"/>
</dbReference>
<evidence type="ECO:0000313" key="6">
    <source>
        <dbReference type="EMBL" id="MCR6679333.1"/>
    </source>
</evidence>
<accession>A0AAW5N1R0</accession>
<protein>
    <submittedName>
        <fullName evidence="6">Uncharacterized protein</fullName>
    </submittedName>
</protein>
<reference evidence="6" key="1">
    <citation type="submission" date="2022-07" db="EMBL/GenBank/DDBJ databases">
        <title>Diversity of ethanolamine utilization by human commensal Escherichia coli.</title>
        <authorList>
            <person name="Jubelin G."/>
        </authorList>
    </citation>
    <scope>NUCLEOTIDE SEQUENCE</scope>
    <source>
        <strain evidence="6">S1</strain>
    </source>
</reference>
<name>A0AAW5N1R0_9ESCH</name>
<feature type="non-terminal residue" evidence="6">
    <location>
        <position position="83"/>
    </location>
</feature>
<keyword evidence="4" id="KW-0472">Membrane</keyword>
<dbReference type="GO" id="GO:0009306">
    <property type="term" value="P:protein secretion"/>
    <property type="evidence" value="ECO:0007669"/>
    <property type="project" value="TreeGrafter"/>
</dbReference>
<dbReference type="EMBL" id="JANPXH010001124">
    <property type="protein sequence ID" value="MCR6679333.1"/>
    <property type="molecule type" value="Genomic_DNA"/>
</dbReference>
<dbReference type="GO" id="GO:0005886">
    <property type="term" value="C:plasma membrane"/>
    <property type="evidence" value="ECO:0007669"/>
    <property type="project" value="TreeGrafter"/>
</dbReference>
<proteinExistence type="predicted"/>
<evidence type="ECO:0000256" key="2">
    <source>
        <dbReference type="ARBA" id="ARBA00022692"/>
    </source>
</evidence>
<evidence type="ECO:0000256" key="1">
    <source>
        <dbReference type="ARBA" id="ARBA00004167"/>
    </source>
</evidence>
<gene>
    <name evidence="6" type="ORF">NVV43_28120</name>
</gene>
<dbReference type="Proteomes" id="UP001206878">
    <property type="component" value="Unassembled WGS sequence"/>
</dbReference>
<dbReference type="PANTHER" id="PTHR36985:SF1">
    <property type="entry name" value="TRANSLOCATION AND ASSEMBLY MODULE SUBUNIT TAMB"/>
    <property type="match status" value="1"/>
</dbReference>
<dbReference type="PANTHER" id="PTHR36985">
    <property type="entry name" value="TRANSLOCATION AND ASSEMBLY MODULE SUBUNIT TAMB"/>
    <property type="match status" value="1"/>
</dbReference>
<comment type="subcellular location">
    <subcellularLocation>
        <location evidence="1">Membrane</location>
        <topology evidence="1">Single-pass membrane protein</topology>
    </subcellularLocation>
</comment>
<keyword evidence="2" id="KW-0812">Transmembrane</keyword>
<comment type="caution">
    <text evidence="6">The sequence shown here is derived from an EMBL/GenBank/DDBJ whole genome shotgun (WGS) entry which is preliminary data.</text>
</comment>
<feature type="region of interest" description="Disordered" evidence="5">
    <location>
        <begin position="35"/>
        <end position="83"/>
    </location>
</feature>